<gene>
    <name evidence="2" type="ORF">IRY55_04785</name>
</gene>
<keyword evidence="1" id="KW-0472">Membrane</keyword>
<keyword evidence="3" id="KW-1185">Reference proteome</keyword>
<protein>
    <submittedName>
        <fullName evidence="2">Uncharacterized protein</fullName>
    </submittedName>
</protein>
<keyword evidence="1" id="KW-0812">Transmembrane</keyword>
<reference evidence="2" key="1">
    <citation type="submission" date="2020-11" db="EMBL/GenBank/DDBJ databases">
        <title>Multidrug resistant novel bacterium Savagea serpentis sp. nov., isolated from the scats of a vine snake (Ahaetulla nasuta).</title>
        <authorList>
            <person name="Venkata Ramana V."/>
            <person name="Vikas Patil S."/>
            <person name="Yogita Lugani V."/>
        </authorList>
    </citation>
    <scope>NUCLEOTIDE SEQUENCE</scope>
    <source>
        <strain evidence="2">SN6</strain>
    </source>
</reference>
<keyword evidence="1" id="KW-1133">Transmembrane helix</keyword>
<accession>A0A8J7KKZ7</accession>
<evidence type="ECO:0000256" key="1">
    <source>
        <dbReference type="SAM" id="Phobius"/>
    </source>
</evidence>
<dbReference type="Proteomes" id="UP000622653">
    <property type="component" value="Unassembled WGS sequence"/>
</dbReference>
<organism evidence="2 3">
    <name type="scientific">Savagea serpentis</name>
    <dbReference type="NCBI Taxonomy" id="2785297"/>
    <lineage>
        <taxon>Bacteria</taxon>
        <taxon>Bacillati</taxon>
        <taxon>Bacillota</taxon>
        <taxon>Bacilli</taxon>
        <taxon>Bacillales</taxon>
        <taxon>Caryophanaceae</taxon>
        <taxon>Savagea</taxon>
    </lineage>
</organism>
<dbReference type="EMBL" id="JADKPV010000001">
    <property type="protein sequence ID" value="MBF4500674.1"/>
    <property type="molecule type" value="Genomic_DNA"/>
</dbReference>
<dbReference type="RefSeq" id="WP_194562103.1">
    <property type="nucleotide sequence ID" value="NZ_JADKPV010000001.1"/>
</dbReference>
<evidence type="ECO:0000313" key="3">
    <source>
        <dbReference type="Proteomes" id="UP000622653"/>
    </source>
</evidence>
<dbReference type="AlphaFoldDB" id="A0A8J7KKZ7"/>
<name>A0A8J7KKZ7_9BACL</name>
<sequence length="55" mass="6440">MKRIFVFLIMSTLLLVLLVERFPQIATMRSIVYPIATLTLLFIGGYSFYLQLKKK</sequence>
<proteinExistence type="predicted"/>
<evidence type="ECO:0000313" key="2">
    <source>
        <dbReference type="EMBL" id="MBF4500674.1"/>
    </source>
</evidence>
<comment type="caution">
    <text evidence="2">The sequence shown here is derived from an EMBL/GenBank/DDBJ whole genome shotgun (WGS) entry which is preliminary data.</text>
</comment>
<feature type="transmembrane region" description="Helical" evidence="1">
    <location>
        <begin position="31"/>
        <end position="50"/>
    </location>
</feature>